<dbReference type="KEGG" id="vg:55012876"/>
<organism evidence="1 2">
    <name type="scientific">Gordonia phage GodonK</name>
    <dbReference type="NCBI Taxonomy" id="2562192"/>
    <lineage>
        <taxon>Viruses</taxon>
        <taxon>Duplodnaviria</taxon>
        <taxon>Heunggongvirae</taxon>
        <taxon>Uroviricota</taxon>
        <taxon>Caudoviricetes</taxon>
        <taxon>Godonkavirus</taxon>
        <taxon>Godonkavirus godonK</taxon>
    </lineage>
</organism>
<reference evidence="1 2" key="1">
    <citation type="submission" date="2019-03" db="EMBL/GenBank/DDBJ databases">
        <authorList>
            <person name="Douthitt C."/>
            <person name="D'Elia T."/>
            <person name="Bockoras C."/>
            <person name="Boss C."/>
            <person name="Clemons M."/>
            <person name="Green W."/>
            <person name="Harel H."/>
            <person name="Larralde J."/>
            <person name="Lopez M."/>
            <person name="Magana D."/>
            <person name="Miguel M."/>
            <person name="Muschweck L."/>
            <person name="Olivos K."/>
            <person name="Racette D."/>
            <person name="Reynolds M."/>
            <person name="Ru Y."/>
            <person name="Santana M."/>
            <person name="Simon R."/>
            <person name="Smotrilla K."/>
            <person name="Sufficool B."/>
            <person name="Tamayo B."/>
            <person name="Tirado E."/>
            <person name="Vajanyi M."/>
            <person name="Weger M."/>
            <person name="Wehr A."/>
            <person name="Whitaker K."/>
            <person name="Garlena R.A."/>
            <person name="Russell D.A."/>
            <person name="Pope W.H."/>
            <person name="Jacobs-Sera D."/>
            <person name="Hatfull G.F."/>
        </authorList>
    </citation>
    <scope>NUCLEOTIDE SEQUENCE [LARGE SCALE GENOMIC DNA]</scope>
</reference>
<name>A0A4D6E1W3_9CAUD</name>
<dbReference type="Proteomes" id="UP000297070">
    <property type="component" value="Segment"/>
</dbReference>
<evidence type="ECO:0000313" key="1">
    <source>
        <dbReference type="EMBL" id="QBZ72659.1"/>
    </source>
</evidence>
<sequence length="145" mass="16409">MIDTYDQRYDVAARHVLMTVLRGNAHLVMSPQPGFRNFEESRWKIITFKIKWLNVGPERTQVDVENSTLICYCESAKDQTQDTRVSAISLASFMHLFDSTGGATITQLVECSCEGHGELVPRFDGAFDRVVSKYEHVKYLASVVS</sequence>
<keyword evidence="2" id="KW-1185">Reference proteome</keyword>
<accession>A0A4D6E1W3</accession>
<proteinExistence type="predicted"/>
<evidence type="ECO:0000313" key="2">
    <source>
        <dbReference type="Proteomes" id="UP000297070"/>
    </source>
</evidence>
<dbReference type="RefSeq" id="YP_009821424.1">
    <property type="nucleotide sequence ID" value="NC_048176.1"/>
</dbReference>
<dbReference type="GeneID" id="55012876"/>
<dbReference type="EMBL" id="MK620899">
    <property type="protein sequence ID" value="QBZ72659.1"/>
    <property type="molecule type" value="Genomic_DNA"/>
</dbReference>
<gene>
    <name evidence="1" type="primary">40</name>
    <name evidence="1" type="ORF">SEA_GODONK_40</name>
</gene>
<protein>
    <submittedName>
        <fullName evidence="1">Uncharacterized protein</fullName>
    </submittedName>
</protein>